<dbReference type="Proteomes" id="UP000265520">
    <property type="component" value="Unassembled WGS sequence"/>
</dbReference>
<proteinExistence type="predicted"/>
<sequence length="113" mass="13018">MLASETLKPCFKKVRKRDAYKEARACAAPLCLRHTPDIVLSSWLARYCAARKRSGAARPCQYQARPKLHANAPRAMCFALRTRDRVENLFLNFDFKTIATITTNKMERIEDNQ</sequence>
<name>A0A392QM32_9FABA</name>
<reference evidence="1 2" key="1">
    <citation type="journal article" date="2018" name="Front. Plant Sci.">
        <title>Red Clover (Trifolium pratense) and Zigzag Clover (T. medium) - A Picture of Genomic Similarities and Differences.</title>
        <authorList>
            <person name="Dluhosova J."/>
            <person name="Istvanek J."/>
            <person name="Nedelnik J."/>
            <person name="Repkova J."/>
        </authorList>
    </citation>
    <scope>NUCLEOTIDE SEQUENCE [LARGE SCALE GENOMIC DNA]</scope>
    <source>
        <strain evidence="2">cv. 10/8</strain>
        <tissue evidence="1">Leaf</tissue>
    </source>
</reference>
<keyword evidence="2" id="KW-1185">Reference proteome</keyword>
<evidence type="ECO:0000313" key="1">
    <source>
        <dbReference type="EMBL" id="MCI24912.1"/>
    </source>
</evidence>
<protein>
    <submittedName>
        <fullName evidence="1">Uncharacterized protein</fullName>
    </submittedName>
</protein>
<evidence type="ECO:0000313" key="2">
    <source>
        <dbReference type="Proteomes" id="UP000265520"/>
    </source>
</evidence>
<comment type="caution">
    <text evidence="1">The sequence shown here is derived from an EMBL/GenBank/DDBJ whole genome shotgun (WGS) entry which is preliminary data.</text>
</comment>
<organism evidence="1 2">
    <name type="scientific">Trifolium medium</name>
    <dbReference type="NCBI Taxonomy" id="97028"/>
    <lineage>
        <taxon>Eukaryota</taxon>
        <taxon>Viridiplantae</taxon>
        <taxon>Streptophyta</taxon>
        <taxon>Embryophyta</taxon>
        <taxon>Tracheophyta</taxon>
        <taxon>Spermatophyta</taxon>
        <taxon>Magnoliopsida</taxon>
        <taxon>eudicotyledons</taxon>
        <taxon>Gunneridae</taxon>
        <taxon>Pentapetalae</taxon>
        <taxon>rosids</taxon>
        <taxon>fabids</taxon>
        <taxon>Fabales</taxon>
        <taxon>Fabaceae</taxon>
        <taxon>Papilionoideae</taxon>
        <taxon>50 kb inversion clade</taxon>
        <taxon>NPAAA clade</taxon>
        <taxon>Hologalegina</taxon>
        <taxon>IRL clade</taxon>
        <taxon>Trifolieae</taxon>
        <taxon>Trifolium</taxon>
    </lineage>
</organism>
<dbReference type="EMBL" id="LXQA010144267">
    <property type="protein sequence ID" value="MCI24912.1"/>
    <property type="molecule type" value="Genomic_DNA"/>
</dbReference>
<accession>A0A392QM32</accession>
<dbReference type="AlphaFoldDB" id="A0A392QM32"/>